<sequence length="140" mass="15495">MEPKTNLYVCVALCLLLLTLPASDAYARRRRRRSVPVVRKTEDSQPPVLVSGTCPSSMTVYVDSPSSKQIVLWSKPQASDESPPVSLRREDDGPPNGGYFTASNSPYYIKYSATDAVGNKRMPICSFIVDIEVEDKKPPK</sequence>
<feature type="signal peptide" evidence="3">
    <location>
        <begin position="1"/>
        <end position="25"/>
    </location>
</feature>
<evidence type="ECO:0000313" key="6">
    <source>
        <dbReference type="RefSeq" id="XP_022084484.1"/>
    </source>
</evidence>
<gene>
    <name evidence="6" type="primary">LOC110975916</name>
</gene>
<dbReference type="KEGG" id="aplc:110975916"/>
<reference evidence="6" key="1">
    <citation type="submission" date="2025-08" db="UniProtKB">
        <authorList>
            <consortium name="RefSeq"/>
        </authorList>
    </citation>
    <scope>IDENTIFICATION</scope>
</reference>
<feature type="region of interest" description="Disordered" evidence="2">
    <location>
        <begin position="74"/>
        <end position="99"/>
    </location>
</feature>
<feature type="region of interest" description="Disordered" evidence="2">
    <location>
        <begin position="31"/>
        <end position="51"/>
    </location>
</feature>
<keyword evidence="3" id="KW-0732">Signal</keyword>
<accession>A0A8B7XUG3</accession>
<dbReference type="PROSITE" id="PS50825">
    <property type="entry name" value="HYR"/>
    <property type="match status" value="1"/>
</dbReference>
<evidence type="ECO:0000256" key="2">
    <source>
        <dbReference type="SAM" id="MobiDB-lite"/>
    </source>
</evidence>
<dbReference type="OMA" id="YIKYSAT"/>
<evidence type="ECO:0000256" key="3">
    <source>
        <dbReference type="SAM" id="SignalP"/>
    </source>
</evidence>
<dbReference type="RefSeq" id="XP_022084484.1">
    <property type="nucleotide sequence ID" value="XM_022228792.1"/>
</dbReference>
<evidence type="ECO:0000259" key="4">
    <source>
        <dbReference type="PROSITE" id="PS50825"/>
    </source>
</evidence>
<dbReference type="InterPro" id="IPR003410">
    <property type="entry name" value="HYR_dom"/>
</dbReference>
<feature type="chain" id="PRO_5034288717" evidence="3">
    <location>
        <begin position="26"/>
        <end position="140"/>
    </location>
</feature>
<keyword evidence="1" id="KW-0677">Repeat</keyword>
<dbReference type="GeneID" id="110975916"/>
<dbReference type="Pfam" id="PF02494">
    <property type="entry name" value="HYR"/>
    <property type="match status" value="1"/>
</dbReference>
<dbReference type="Proteomes" id="UP000694845">
    <property type="component" value="Unplaced"/>
</dbReference>
<feature type="domain" description="HYR" evidence="4">
    <location>
        <begin position="42"/>
        <end position="133"/>
    </location>
</feature>
<name>A0A8B7XUG3_ACAPL</name>
<dbReference type="OrthoDB" id="6120813at2759"/>
<keyword evidence="5" id="KW-1185">Reference proteome</keyword>
<dbReference type="AlphaFoldDB" id="A0A8B7XUG3"/>
<evidence type="ECO:0000256" key="1">
    <source>
        <dbReference type="ARBA" id="ARBA00022737"/>
    </source>
</evidence>
<organism evidence="5 6">
    <name type="scientific">Acanthaster planci</name>
    <name type="common">Crown-of-thorns starfish</name>
    <dbReference type="NCBI Taxonomy" id="133434"/>
    <lineage>
        <taxon>Eukaryota</taxon>
        <taxon>Metazoa</taxon>
        <taxon>Echinodermata</taxon>
        <taxon>Eleutherozoa</taxon>
        <taxon>Asterozoa</taxon>
        <taxon>Asteroidea</taxon>
        <taxon>Valvatacea</taxon>
        <taxon>Valvatida</taxon>
        <taxon>Acanthasteridae</taxon>
        <taxon>Acanthaster</taxon>
    </lineage>
</organism>
<proteinExistence type="predicted"/>
<protein>
    <submittedName>
        <fullName evidence="6">Uncharacterized protein LOC110975916 isoform X1</fullName>
    </submittedName>
</protein>
<evidence type="ECO:0000313" key="5">
    <source>
        <dbReference type="Proteomes" id="UP000694845"/>
    </source>
</evidence>